<keyword evidence="5" id="KW-1185">Reference proteome</keyword>
<dbReference type="InterPro" id="IPR003362">
    <property type="entry name" value="Bact_transf"/>
</dbReference>
<evidence type="ECO:0000256" key="2">
    <source>
        <dbReference type="SAM" id="Phobius"/>
    </source>
</evidence>
<accession>A0ABP8W2I4</accession>
<comment type="similarity">
    <text evidence="1">Belongs to the bacterial sugar transferase family.</text>
</comment>
<proteinExistence type="inferred from homology"/>
<dbReference type="PANTHER" id="PTHR30576">
    <property type="entry name" value="COLANIC BIOSYNTHESIS UDP-GLUCOSE LIPID CARRIER TRANSFERASE"/>
    <property type="match status" value="1"/>
</dbReference>
<gene>
    <name evidence="4" type="ORF">GCM10025780_22410</name>
</gene>
<name>A0ABP8W2I4_9MICO</name>
<evidence type="ECO:0000313" key="4">
    <source>
        <dbReference type="EMBL" id="GAA4677248.1"/>
    </source>
</evidence>
<dbReference type="RefSeq" id="WP_345375964.1">
    <property type="nucleotide sequence ID" value="NZ_BAABLM010000004.1"/>
</dbReference>
<reference evidence="5" key="1">
    <citation type="journal article" date="2019" name="Int. J. Syst. Evol. Microbiol.">
        <title>The Global Catalogue of Microorganisms (GCM) 10K type strain sequencing project: providing services to taxonomists for standard genome sequencing and annotation.</title>
        <authorList>
            <consortium name="The Broad Institute Genomics Platform"/>
            <consortium name="The Broad Institute Genome Sequencing Center for Infectious Disease"/>
            <person name="Wu L."/>
            <person name="Ma J."/>
        </authorList>
    </citation>
    <scope>NUCLEOTIDE SEQUENCE [LARGE SCALE GENOMIC DNA]</scope>
    <source>
        <strain evidence="5">JCM 18956</strain>
    </source>
</reference>
<organism evidence="4 5">
    <name type="scientific">Frondihabitans cladoniiphilus</name>
    <dbReference type="NCBI Taxonomy" id="715785"/>
    <lineage>
        <taxon>Bacteria</taxon>
        <taxon>Bacillati</taxon>
        <taxon>Actinomycetota</taxon>
        <taxon>Actinomycetes</taxon>
        <taxon>Micrococcales</taxon>
        <taxon>Microbacteriaceae</taxon>
        <taxon>Frondihabitans</taxon>
    </lineage>
</organism>
<feature type="transmembrane region" description="Helical" evidence="2">
    <location>
        <begin position="35"/>
        <end position="58"/>
    </location>
</feature>
<sequence>MTVLQLGPAGPTEVTPTGLAAGSRAGELAKRVVDIAGSVIGLLLLLPLLVVIGLAVIADGSGSPLYRQTRVGRGGRPFRIVKFRSMQCDADTRTDVLEADHDADGPLFKLAADPRVTRVGRVLRRYSLDELPQLWNVLRGDMSLVGPRPALQTEVDGYCPRALRRLEVLPGMTGPWQVGGRCTLSWQAGLDLDLHYVDHRNLRYDTLLLVQTVRAVVRPVGAY</sequence>
<evidence type="ECO:0000259" key="3">
    <source>
        <dbReference type="Pfam" id="PF02397"/>
    </source>
</evidence>
<dbReference type="Pfam" id="PF02397">
    <property type="entry name" value="Bac_transf"/>
    <property type="match status" value="1"/>
</dbReference>
<comment type="caution">
    <text evidence="4">The sequence shown here is derived from an EMBL/GenBank/DDBJ whole genome shotgun (WGS) entry which is preliminary data.</text>
</comment>
<dbReference type="EMBL" id="BAABLM010000004">
    <property type="protein sequence ID" value="GAA4677248.1"/>
    <property type="molecule type" value="Genomic_DNA"/>
</dbReference>
<dbReference type="PANTHER" id="PTHR30576:SF10">
    <property type="entry name" value="SLL5057 PROTEIN"/>
    <property type="match status" value="1"/>
</dbReference>
<evidence type="ECO:0000313" key="5">
    <source>
        <dbReference type="Proteomes" id="UP001501295"/>
    </source>
</evidence>
<dbReference type="Proteomes" id="UP001501295">
    <property type="component" value="Unassembled WGS sequence"/>
</dbReference>
<evidence type="ECO:0000256" key="1">
    <source>
        <dbReference type="ARBA" id="ARBA00006464"/>
    </source>
</evidence>
<protein>
    <recommendedName>
        <fullName evidence="3">Bacterial sugar transferase domain-containing protein</fullName>
    </recommendedName>
</protein>
<feature type="domain" description="Bacterial sugar transferase" evidence="3">
    <location>
        <begin position="30"/>
        <end position="217"/>
    </location>
</feature>
<keyword evidence="2" id="KW-0472">Membrane</keyword>
<keyword evidence="2" id="KW-0812">Transmembrane</keyword>
<keyword evidence="2" id="KW-1133">Transmembrane helix</keyword>